<sequence>MHHFNFKSLTFYGIAIGSVLLLFKTVTVYGEKNLQAPPQINSRYRIVLAEKLSSCNKLEPIILNIHQSGIYLNGFLSPANTNTETISFASQTNQSLTGKYQNQTVSLSGQISSSILCNHTNLETQVNTNQKNNSRQSISLYMQLVDQENLIGQITVNGFPKLVKFTAISLQAQEKSEKQNIN</sequence>
<name>A0A433NQ06_CHLFR</name>
<evidence type="ECO:0000313" key="1">
    <source>
        <dbReference type="EMBL" id="RUR85920.1"/>
    </source>
</evidence>
<protein>
    <submittedName>
        <fullName evidence="1">Uncharacterized protein</fullName>
    </submittedName>
</protein>
<organism evidence="1 2">
    <name type="scientific">Chlorogloeopsis fritschii PCC 6912</name>
    <dbReference type="NCBI Taxonomy" id="211165"/>
    <lineage>
        <taxon>Bacteria</taxon>
        <taxon>Bacillati</taxon>
        <taxon>Cyanobacteriota</taxon>
        <taxon>Cyanophyceae</taxon>
        <taxon>Nostocales</taxon>
        <taxon>Chlorogloeopsidaceae</taxon>
        <taxon>Chlorogloeopsis</taxon>
    </lineage>
</organism>
<proteinExistence type="predicted"/>
<dbReference type="RefSeq" id="WP_016877798.1">
    <property type="nucleotide sequence ID" value="NZ_AJLN01000134.1"/>
</dbReference>
<keyword evidence="2" id="KW-1185">Reference proteome</keyword>
<dbReference type="AlphaFoldDB" id="A0A433NQ06"/>
<dbReference type="STRING" id="211165.GCA_000317285_05798"/>
<gene>
    <name evidence="1" type="ORF">PCC6912_07450</name>
</gene>
<comment type="caution">
    <text evidence="1">The sequence shown here is derived from an EMBL/GenBank/DDBJ whole genome shotgun (WGS) entry which is preliminary data.</text>
</comment>
<reference evidence="1 2" key="1">
    <citation type="journal article" date="2019" name="Genome Biol. Evol.">
        <title>Day and night: Metabolic profiles and evolutionary relationships of six axenic non-marine cyanobacteria.</title>
        <authorList>
            <person name="Will S.E."/>
            <person name="Henke P."/>
            <person name="Boedeker C."/>
            <person name="Huang S."/>
            <person name="Brinkmann H."/>
            <person name="Rohde M."/>
            <person name="Jarek M."/>
            <person name="Friedl T."/>
            <person name="Seufert S."/>
            <person name="Schumacher M."/>
            <person name="Overmann J."/>
            <person name="Neumann-Schaal M."/>
            <person name="Petersen J."/>
        </authorList>
    </citation>
    <scope>NUCLEOTIDE SEQUENCE [LARGE SCALE GENOMIC DNA]</scope>
    <source>
        <strain evidence="1 2">PCC 6912</strain>
    </source>
</reference>
<dbReference type="EMBL" id="RSCJ01000002">
    <property type="protein sequence ID" value="RUR85920.1"/>
    <property type="molecule type" value="Genomic_DNA"/>
</dbReference>
<dbReference type="Proteomes" id="UP000268857">
    <property type="component" value="Unassembled WGS sequence"/>
</dbReference>
<dbReference type="OrthoDB" id="427285at2"/>
<accession>A0A433NQ06</accession>
<evidence type="ECO:0000313" key="2">
    <source>
        <dbReference type="Proteomes" id="UP000268857"/>
    </source>
</evidence>